<dbReference type="EMBL" id="JAINZW010000005">
    <property type="protein sequence ID" value="MBZ4040144.1"/>
    <property type="molecule type" value="Genomic_DNA"/>
</dbReference>
<dbReference type="InterPro" id="IPR051791">
    <property type="entry name" value="Pra-immunoreactive"/>
</dbReference>
<keyword evidence="5 6" id="KW-0472">Membrane</keyword>
<evidence type="ECO:0000256" key="3">
    <source>
        <dbReference type="ARBA" id="ARBA00022692"/>
    </source>
</evidence>
<feature type="transmembrane region" description="Helical" evidence="6">
    <location>
        <begin position="21"/>
        <end position="42"/>
    </location>
</feature>
<evidence type="ECO:0000313" key="8">
    <source>
        <dbReference type="EMBL" id="MBZ4040144.1"/>
    </source>
</evidence>
<keyword evidence="3 6" id="KW-0812">Transmembrane</keyword>
<keyword evidence="2" id="KW-1003">Cell membrane</keyword>
<reference evidence="8 9" key="1">
    <citation type="submission" date="2021-09" db="EMBL/GenBank/DDBJ databases">
        <title>Lysobacter sp. 13A isolated from the river sediment.</title>
        <authorList>
            <person name="Liu H."/>
            <person name="Li S."/>
            <person name="Mao S."/>
        </authorList>
    </citation>
    <scope>NUCLEOTIDE SEQUENCE [LARGE SCALE GENOMIC DNA]</scope>
    <source>
        <strain evidence="8 9">13A</strain>
    </source>
</reference>
<protein>
    <submittedName>
        <fullName evidence="8">RDD family protein</fullName>
    </submittedName>
</protein>
<accession>A0ABS7T8D1</accession>
<feature type="domain" description="RDD" evidence="7">
    <location>
        <begin position="13"/>
        <end position="148"/>
    </location>
</feature>
<gene>
    <name evidence="8" type="ORF">K6753_11445</name>
</gene>
<evidence type="ECO:0000313" key="9">
    <source>
        <dbReference type="Proteomes" id="UP001430954"/>
    </source>
</evidence>
<evidence type="ECO:0000256" key="6">
    <source>
        <dbReference type="SAM" id="Phobius"/>
    </source>
</evidence>
<feature type="transmembrane region" description="Helical" evidence="6">
    <location>
        <begin position="168"/>
        <end position="189"/>
    </location>
</feature>
<feature type="transmembrane region" description="Helical" evidence="6">
    <location>
        <begin position="62"/>
        <end position="82"/>
    </location>
</feature>
<dbReference type="Pfam" id="PF06271">
    <property type="entry name" value="RDD"/>
    <property type="match status" value="1"/>
</dbReference>
<dbReference type="RefSeq" id="WP_223676600.1">
    <property type="nucleotide sequence ID" value="NZ_JAINZW010000005.1"/>
</dbReference>
<comment type="caution">
    <text evidence="8">The sequence shown here is derived from an EMBL/GenBank/DDBJ whole genome shotgun (WGS) entry which is preliminary data.</text>
</comment>
<organism evidence="8 9">
    <name type="scientific">Novilysobacter selenitireducens</name>
    <dbReference type="NCBI Taxonomy" id="2872639"/>
    <lineage>
        <taxon>Bacteria</taxon>
        <taxon>Pseudomonadati</taxon>
        <taxon>Pseudomonadota</taxon>
        <taxon>Gammaproteobacteria</taxon>
        <taxon>Lysobacterales</taxon>
        <taxon>Lysobacteraceae</taxon>
        <taxon>Novilysobacter</taxon>
    </lineage>
</organism>
<evidence type="ECO:0000259" key="7">
    <source>
        <dbReference type="Pfam" id="PF06271"/>
    </source>
</evidence>
<evidence type="ECO:0000256" key="5">
    <source>
        <dbReference type="ARBA" id="ARBA00023136"/>
    </source>
</evidence>
<name>A0ABS7T8D1_9GAMM</name>
<evidence type="ECO:0000256" key="1">
    <source>
        <dbReference type="ARBA" id="ARBA00004651"/>
    </source>
</evidence>
<keyword evidence="4 6" id="KW-1133">Transmembrane helix</keyword>
<evidence type="ECO:0000256" key="2">
    <source>
        <dbReference type="ARBA" id="ARBA00022475"/>
    </source>
</evidence>
<proteinExistence type="predicted"/>
<dbReference type="PANTHER" id="PTHR36115:SF9">
    <property type="entry name" value="LMO1584 PROTEIN"/>
    <property type="match status" value="1"/>
</dbReference>
<sequence>MQNEPSQTPRLDAWSRYFARMLDVLVFSLLVGIVAAVAGTLAAPEATDEVIAVMDSSRLWTMVADLASFVIALPLIAMSLVLGQTPGKWLFGIRVRGPQGDKLRLSSALHRELLVWARGLALGLPLLSFVTLVMSYARLTEDGATAWDRRVGSQVSHVERTPAWWLKAVPAATFVVALILWNAFAGLFVSA</sequence>
<comment type="subcellular location">
    <subcellularLocation>
        <location evidence="1">Cell membrane</location>
        <topology evidence="1">Multi-pass membrane protein</topology>
    </subcellularLocation>
</comment>
<dbReference type="PANTHER" id="PTHR36115">
    <property type="entry name" value="PROLINE-RICH ANTIGEN HOMOLOG-RELATED"/>
    <property type="match status" value="1"/>
</dbReference>
<feature type="transmembrane region" description="Helical" evidence="6">
    <location>
        <begin position="113"/>
        <end position="137"/>
    </location>
</feature>
<evidence type="ECO:0000256" key="4">
    <source>
        <dbReference type="ARBA" id="ARBA00022989"/>
    </source>
</evidence>
<keyword evidence="9" id="KW-1185">Reference proteome</keyword>
<dbReference type="InterPro" id="IPR010432">
    <property type="entry name" value="RDD"/>
</dbReference>
<dbReference type="Proteomes" id="UP001430954">
    <property type="component" value="Unassembled WGS sequence"/>
</dbReference>